<dbReference type="OrthoDB" id="9798990at2"/>
<dbReference type="InterPro" id="IPR052919">
    <property type="entry name" value="TA_system_RNase"/>
</dbReference>
<sequence length="139" mass="15275">MTTDRYLLDTCAIIYLAHDMPVSKGVLSVLDFMPSRVDNVFASPFSAWELGMLVSKGRIVLERPPAEWFRIVCVRFDIGTIPLTAEVLVSASFPPEPLHGDPADRILIAAARSYDLTIVTRDRAILTYGAAGHVKVLAC</sequence>
<reference evidence="2 3" key="1">
    <citation type="submission" date="2019-06" db="EMBL/GenBank/DDBJ databases">
        <title>Rhizobium sp. CL12 isolated from roots of soybean.</title>
        <authorList>
            <person name="Wang C."/>
        </authorList>
    </citation>
    <scope>NUCLEOTIDE SEQUENCE [LARGE SCALE GENOMIC DNA]</scope>
    <source>
        <strain evidence="2 3">CL12</strain>
    </source>
</reference>
<dbReference type="InterPro" id="IPR029060">
    <property type="entry name" value="PIN-like_dom_sf"/>
</dbReference>
<feature type="domain" description="PIN" evidence="1">
    <location>
        <begin position="6"/>
        <end position="125"/>
    </location>
</feature>
<name>A0A504UAH9_9HYPH</name>
<dbReference type="Gene3D" id="3.40.50.1010">
    <property type="entry name" value="5'-nuclease"/>
    <property type="match status" value="1"/>
</dbReference>
<dbReference type="SUPFAM" id="SSF88723">
    <property type="entry name" value="PIN domain-like"/>
    <property type="match status" value="1"/>
</dbReference>
<dbReference type="RefSeq" id="WP_140828204.1">
    <property type="nucleotide sequence ID" value="NZ_VFYP01000001.1"/>
</dbReference>
<evidence type="ECO:0000259" key="1">
    <source>
        <dbReference type="Pfam" id="PF01850"/>
    </source>
</evidence>
<dbReference type="Proteomes" id="UP000316429">
    <property type="component" value="Unassembled WGS sequence"/>
</dbReference>
<organism evidence="2 3">
    <name type="scientific">Rhizobium glycinendophyticum</name>
    <dbReference type="NCBI Taxonomy" id="2589807"/>
    <lineage>
        <taxon>Bacteria</taxon>
        <taxon>Pseudomonadati</taxon>
        <taxon>Pseudomonadota</taxon>
        <taxon>Alphaproteobacteria</taxon>
        <taxon>Hyphomicrobiales</taxon>
        <taxon>Rhizobiaceae</taxon>
        <taxon>Rhizobium/Agrobacterium group</taxon>
        <taxon>Rhizobium</taxon>
    </lineage>
</organism>
<proteinExistence type="predicted"/>
<dbReference type="InterPro" id="IPR041705">
    <property type="entry name" value="PIN_Sll0205"/>
</dbReference>
<dbReference type="Pfam" id="PF01850">
    <property type="entry name" value="PIN"/>
    <property type="match status" value="1"/>
</dbReference>
<evidence type="ECO:0000313" key="2">
    <source>
        <dbReference type="EMBL" id="TPP11499.1"/>
    </source>
</evidence>
<gene>
    <name evidence="2" type="ORF">FJQ55_12050</name>
</gene>
<dbReference type="CDD" id="cd09872">
    <property type="entry name" value="PIN_Sll0205-like"/>
    <property type="match status" value="1"/>
</dbReference>
<dbReference type="PANTHER" id="PTHR36173">
    <property type="entry name" value="RIBONUCLEASE VAPC16-RELATED"/>
    <property type="match status" value="1"/>
</dbReference>
<dbReference type="AlphaFoldDB" id="A0A504UAH9"/>
<accession>A0A504UAH9</accession>
<evidence type="ECO:0000313" key="3">
    <source>
        <dbReference type="Proteomes" id="UP000316429"/>
    </source>
</evidence>
<comment type="caution">
    <text evidence="2">The sequence shown here is derived from an EMBL/GenBank/DDBJ whole genome shotgun (WGS) entry which is preliminary data.</text>
</comment>
<dbReference type="InterPro" id="IPR002716">
    <property type="entry name" value="PIN_dom"/>
</dbReference>
<dbReference type="EMBL" id="VFYP01000001">
    <property type="protein sequence ID" value="TPP11499.1"/>
    <property type="molecule type" value="Genomic_DNA"/>
</dbReference>
<dbReference type="PANTHER" id="PTHR36173:SF1">
    <property type="entry name" value="RIBONUCLEASE VAPC22"/>
    <property type="match status" value="1"/>
</dbReference>
<protein>
    <submittedName>
        <fullName evidence="2">Type II toxin-antitoxin system VapC family toxin</fullName>
    </submittedName>
</protein>
<keyword evidence="3" id="KW-1185">Reference proteome</keyword>